<organism evidence="1 2">
    <name type="scientific">Chryseobacterium oleae</name>
    <dbReference type="NCBI Taxonomy" id="491207"/>
    <lineage>
        <taxon>Bacteria</taxon>
        <taxon>Pseudomonadati</taxon>
        <taxon>Bacteroidota</taxon>
        <taxon>Flavobacteriia</taxon>
        <taxon>Flavobacteriales</taxon>
        <taxon>Weeksellaceae</taxon>
        <taxon>Chryseobacterium group</taxon>
        <taxon>Chryseobacterium</taxon>
    </lineage>
</organism>
<dbReference type="RefSeq" id="WP_090023042.1">
    <property type="nucleotide sequence ID" value="NZ_FOVD01000001.1"/>
</dbReference>
<dbReference type="AlphaFoldDB" id="A0A1I4VY50"/>
<dbReference type="EMBL" id="FOVD01000001">
    <property type="protein sequence ID" value="SFN06152.1"/>
    <property type="molecule type" value="Genomic_DNA"/>
</dbReference>
<evidence type="ECO:0000313" key="1">
    <source>
        <dbReference type="EMBL" id="SFN06152.1"/>
    </source>
</evidence>
<protein>
    <submittedName>
        <fullName evidence="1">Uncharacterized protein</fullName>
    </submittedName>
</protein>
<dbReference type="Proteomes" id="UP000198769">
    <property type="component" value="Unassembled WGS sequence"/>
</dbReference>
<gene>
    <name evidence="1" type="ORF">SAMN05421594_0731</name>
</gene>
<keyword evidence="2" id="KW-1185">Reference proteome</keyword>
<proteinExistence type="predicted"/>
<name>A0A1I4VY50_CHROL</name>
<sequence>MKAQSNETVIIHFNIIESIKANVSPEIISYWNDFERNTLLDNIFNTFYKYIPVVGDKLDLSFFYNGYRDIVKDFKTHSFLVTTRTLLLDNDSPELEDENYTNSINATWIIDLKPIYEKH</sequence>
<accession>A0A1I4VY50</accession>
<reference evidence="2" key="1">
    <citation type="submission" date="2016-10" db="EMBL/GenBank/DDBJ databases">
        <authorList>
            <person name="Varghese N."/>
            <person name="Submissions S."/>
        </authorList>
    </citation>
    <scope>NUCLEOTIDE SEQUENCE [LARGE SCALE GENOMIC DNA]</scope>
    <source>
        <strain evidence="2">DSM 25575</strain>
    </source>
</reference>
<evidence type="ECO:0000313" key="2">
    <source>
        <dbReference type="Proteomes" id="UP000198769"/>
    </source>
</evidence>